<gene>
    <name evidence="10" type="ORF">NM203_17540</name>
</gene>
<dbReference type="PANTHER" id="PTHR43289:SF6">
    <property type="entry name" value="SERINE_THREONINE-PROTEIN KINASE NEKL-3"/>
    <property type="match status" value="1"/>
</dbReference>
<dbReference type="Pfam" id="PF00069">
    <property type="entry name" value="Pkinase"/>
    <property type="match status" value="1"/>
</dbReference>
<evidence type="ECO:0000256" key="8">
    <source>
        <dbReference type="SAM" id="MobiDB-lite"/>
    </source>
</evidence>
<accession>A0ABT1M550</accession>
<comment type="caution">
    <text evidence="10">The sequence shown here is derived from an EMBL/GenBank/DDBJ whole genome shotgun (WGS) entry which is preliminary data.</text>
</comment>
<evidence type="ECO:0000256" key="1">
    <source>
        <dbReference type="ARBA" id="ARBA00012513"/>
    </source>
</evidence>
<dbReference type="InterPro" id="IPR001940">
    <property type="entry name" value="Peptidase_S1C"/>
</dbReference>
<dbReference type="CDD" id="cd14014">
    <property type="entry name" value="STKc_PknB_like"/>
    <property type="match status" value="1"/>
</dbReference>
<evidence type="ECO:0000256" key="7">
    <source>
        <dbReference type="PROSITE-ProRule" id="PRU10141"/>
    </source>
</evidence>
<evidence type="ECO:0000256" key="4">
    <source>
        <dbReference type="ARBA" id="ARBA00022741"/>
    </source>
</evidence>
<feature type="binding site" evidence="7">
    <location>
        <position position="38"/>
    </location>
    <ligand>
        <name>ATP</name>
        <dbReference type="ChEBI" id="CHEBI:30616"/>
    </ligand>
</feature>
<evidence type="ECO:0000259" key="9">
    <source>
        <dbReference type="PROSITE" id="PS50011"/>
    </source>
</evidence>
<evidence type="ECO:0000313" key="11">
    <source>
        <dbReference type="Proteomes" id="UP001651690"/>
    </source>
</evidence>
<reference evidence="10 11" key="1">
    <citation type="submission" date="2022-06" db="EMBL/GenBank/DDBJ databases">
        <title>Mycolicibacterium sp. CAU 1645 isolated from seawater.</title>
        <authorList>
            <person name="Kim W."/>
        </authorList>
    </citation>
    <scope>NUCLEOTIDE SEQUENCE [LARGE SCALE GENOMIC DNA]</scope>
    <source>
        <strain evidence="10 11">CAU 1645</strain>
    </source>
</reference>
<dbReference type="SUPFAM" id="SSF50494">
    <property type="entry name" value="Trypsin-like serine proteases"/>
    <property type="match status" value="1"/>
</dbReference>
<dbReference type="InterPro" id="IPR017441">
    <property type="entry name" value="Protein_kinase_ATP_BS"/>
</dbReference>
<evidence type="ECO:0000313" key="10">
    <source>
        <dbReference type="EMBL" id="MCP9273995.1"/>
    </source>
</evidence>
<evidence type="ECO:0000256" key="5">
    <source>
        <dbReference type="ARBA" id="ARBA00022777"/>
    </source>
</evidence>
<evidence type="ECO:0000256" key="6">
    <source>
        <dbReference type="ARBA" id="ARBA00022840"/>
    </source>
</evidence>
<keyword evidence="3" id="KW-0808">Transferase</keyword>
<dbReference type="Gene3D" id="2.40.10.10">
    <property type="entry name" value="Trypsin-like serine proteases"/>
    <property type="match status" value="2"/>
</dbReference>
<keyword evidence="11" id="KW-1185">Reference proteome</keyword>
<dbReference type="Gene3D" id="3.30.200.20">
    <property type="entry name" value="Phosphorylase Kinase, domain 1"/>
    <property type="match status" value="1"/>
</dbReference>
<keyword evidence="4 7" id="KW-0547">Nucleotide-binding</keyword>
<proteinExistence type="predicted"/>
<dbReference type="PROSITE" id="PS00108">
    <property type="entry name" value="PROTEIN_KINASE_ST"/>
    <property type="match status" value="1"/>
</dbReference>
<keyword evidence="5 10" id="KW-0418">Kinase</keyword>
<dbReference type="PROSITE" id="PS00107">
    <property type="entry name" value="PROTEIN_KINASE_ATP"/>
    <property type="match status" value="1"/>
</dbReference>
<evidence type="ECO:0000256" key="3">
    <source>
        <dbReference type="ARBA" id="ARBA00022679"/>
    </source>
</evidence>
<feature type="domain" description="Protein kinase" evidence="9">
    <location>
        <begin position="9"/>
        <end position="268"/>
    </location>
</feature>
<keyword evidence="2" id="KW-0723">Serine/threonine-protein kinase</keyword>
<dbReference type="GO" id="GO:0016301">
    <property type="term" value="F:kinase activity"/>
    <property type="evidence" value="ECO:0007669"/>
    <property type="project" value="UniProtKB-KW"/>
</dbReference>
<dbReference type="InterPro" id="IPR008271">
    <property type="entry name" value="Ser/Thr_kinase_AS"/>
</dbReference>
<name>A0ABT1M550_9MYCO</name>
<organism evidence="10 11">
    <name type="scientific">Mycolicibacterium arenosum</name>
    <dbReference type="NCBI Taxonomy" id="2952157"/>
    <lineage>
        <taxon>Bacteria</taxon>
        <taxon>Bacillati</taxon>
        <taxon>Actinomycetota</taxon>
        <taxon>Actinomycetes</taxon>
        <taxon>Mycobacteriales</taxon>
        <taxon>Mycobacteriaceae</taxon>
        <taxon>Mycolicibacterium</taxon>
    </lineage>
</organism>
<dbReference type="SMART" id="SM00220">
    <property type="entry name" value="S_TKc"/>
    <property type="match status" value="1"/>
</dbReference>
<dbReference type="SUPFAM" id="SSF56112">
    <property type="entry name" value="Protein kinase-like (PK-like)"/>
    <property type="match status" value="1"/>
</dbReference>
<dbReference type="Gene3D" id="1.10.510.10">
    <property type="entry name" value="Transferase(Phosphotransferase) domain 1"/>
    <property type="match status" value="1"/>
</dbReference>
<dbReference type="RefSeq" id="WP_255061333.1">
    <property type="nucleotide sequence ID" value="NZ_JANDBD010000007.1"/>
</dbReference>
<dbReference type="EMBL" id="JANDBD010000007">
    <property type="protein sequence ID" value="MCP9273995.1"/>
    <property type="molecule type" value="Genomic_DNA"/>
</dbReference>
<dbReference type="PRINTS" id="PR00834">
    <property type="entry name" value="PROTEASES2C"/>
</dbReference>
<keyword evidence="6 7" id="KW-0067">ATP-binding</keyword>
<evidence type="ECO:0000256" key="2">
    <source>
        <dbReference type="ARBA" id="ARBA00022527"/>
    </source>
</evidence>
<dbReference type="PROSITE" id="PS50011">
    <property type="entry name" value="PROTEIN_KINASE_DOM"/>
    <property type="match status" value="1"/>
</dbReference>
<protein>
    <recommendedName>
        <fullName evidence="1">non-specific serine/threonine protein kinase</fullName>
        <ecNumber evidence="1">2.7.11.1</ecNumber>
    </recommendedName>
</protein>
<sequence length="584" mass="61722">MEGTSFGHYQLLALLGRGGMGEVWRAYDTNTDRVVALKVVHAHLSHDKTFLQRFRREAHAATRLNNRHVIPIHTYGEIDGRLYLDMRMVQGRDLDTLLRDGPLEPSRAVGIIEQVALALHAAHTAGMVHRDVKPSNVLLEDDDFAYLIDFGIARVVADTDMTGSGNVIGTWGYMAPERFTNPEIDARSDVYALACVLYECLTGTKPFPGDSPELQFGGHLGAPPPRPSVDRPWVDERFDTVIAKGMAKAPEKRYQTALELATAAREAVSGSAAPDAVEPAPTSSGPVTVSTFASAADQSDLHSDVTMLRPAAPAVARSSWRRKRVLVPAAAVVAIVIATVATTVTLNGPSAESSYEPAPAAALGVDTQQVAVDPPDQSLGLIPAVATARPSVVKIRAVASSCRQVNAGSGFVVAPNRVMTTARNVAGSDTVTVEADGRTYDAHVTSYDPADDVALLDVPDLPSAPLAFDGGEVPTGADAVILGYPGGEDFTATPARIREIIQLNGPDVYRTSTVARETYTFRGTVRQGDSGGPLIDTGGRVLGLVVAADANDADTGYALTSSQLNVQMIKLGNTAKVPTGACVT</sequence>
<dbReference type="Proteomes" id="UP001651690">
    <property type="component" value="Unassembled WGS sequence"/>
</dbReference>
<dbReference type="Pfam" id="PF13365">
    <property type="entry name" value="Trypsin_2"/>
    <property type="match status" value="1"/>
</dbReference>
<dbReference type="InterPro" id="IPR011009">
    <property type="entry name" value="Kinase-like_dom_sf"/>
</dbReference>
<dbReference type="EC" id="2.7.11.1" evidence="1"/>
<dbReference type="InterPro" id="IPR009003">
    <property type="entry name" value="Peptidase_S1_PA"/>
</dbReference>
<feature type="region of interest" description="Disordered" evidence="8">
    <location>
        <begin position="212"/>
        <end position="232"/>
    </location>
</feature>
<dbReference type="InterPro" id="IPR000719">
    <property type="entry name" value="Prot_kinase_dom"/>
</dbReference>
<dbReference type="PANTHER" id="PTHR43289">
    <property type="entry name" value="MITOGEN-ACTIVATED PROTEIN KINASE KINASE KINASE 20-RELATED"/>
    <property type="match status" value="1"/>
</dbReference>
<dbReference type="InterPro" id="IPR043504">
    <property type="entry name" value="Peptidase_S1_PA_chymotrypsin"/>
</dbReference>